<dbReference type="EMBL" id="CP041666">
    <property type="protein sequence ID" value="QDP42218.1"/>
    <property type="molecule type" value="Genomic_DNA"/>
</dbReference>
<proteinExistence type="predicted"/>
<dbReference type="CDD" id="cd13583">
    <property type="entry name" value="PBP2_AlgQ_like_4"/>
    <property type="match status" value="1"/>
</dbReference>
<dbReference type="InterPro" id="IPR006059">
    <property type="entry name" value="SBP"/>
</dbReference>
<protein>
    <submittedName>
        <fullName evidence="1">Extracellular solute-binding protein</fullName>
    </submittedName>
</protein>
<dbReference type="Proteomes" id="UP000315215">
    <property type="component" value="Chromosome"/>
</dbReference>
<dbReference type="PANTHER" id="PTHR43649:SF12">
    <property type="entry name" value="DIACETYLCHITOBIOSE BINDING PROTEIN DASA"/>
    <property type="match status" value="1"/>
</dbReference>
<sequence length="534" mass="59962">MCMLVMISVLAACKNAEEAGSDNGSSKKDGEVSGAAMTDYGVGDQFKATEPITFSMLYSDHPNYPYKEDWLLFEEIKKRTNVSLDITTVPMSDYEQKRSLLISGGEAPLIIPKTYPGQETPFVSSGAILPVSDYLHLMPHFQDAVEKYDMEPYLDTLRQEDGKFYLLPGMHERVWPDYTLAMRKDILKELGLEEPETWEEVEEVLMAMKEAYPNTIPFSDRFKFESTLNIAATTFGTRAGWGLGNGLKFDHDKEEFYFAPASEGHKKLVTYFHGLVEKGLLDPESVTQEDDQAIQKLVNEESFVINANSQSVIEYREKLTDALGEGNFEISKILVPGGPAGHVMGGSKLENGIMISAKAKEDPNFDAMMQFIDWLFYSPEGKEFTKWGVEGVTYTVDENGKRHLAEDVDYVGLNPGAPKQLNVDFGFSGGVFSYGGSTELLHSMFSEEEIAFQNGMHETKETLPPDPPIKYNEVELEQATLLSTPLLDHVKQSTLQFILGQRDLSEWDAYIKELEAKGLDRYVQQANDVYQSNK</sequence>
<organism evidence="1 2">
    <name type="scientific">Radiobacillus deserti</name>
    <dbReference type="NCBI Taxonomy" id="2594883"/>
    <lineage>
        <taxon>Bacteria</taxon>
        <taxon>Bacillati</taxon>
        <taxon>Bacillota</taxon>
        <taxon>Bacilli</taxon>
        <taxon>Bacillales</taxon>
        <taxon>Bacillaceae</taxon>
        <taxon>Radiobacillus</taxon>
    </lineage>
</organism>
<dbReference type="AlphaFoldDB" id="A0A516KLE9"/>
<dbReference type="SUPFAM" id="SSF53850">
    <property type="entry name" value="Periplasmic binding protein-like II"/>
    <property type="match status" value="1"/>
</dbReference>
<dbReference type="KEGG" id="aqt:FN924_15260"/>
<dbReference type="Pfam" id="PF01547">
    <property type="entry name" value="SBP_bac_1"/>
    <property type="match status" value="1"/>
</dbReference>
<evidence type="ECO:0000313" key="2">
    <source>
        <dbReference type="Proteomes" id="UP000315215"/>
    </source>
</evidence>
<dbReference type="OrthoDB" id="9787283at2"/>
<accession>A0A516KLE9</accession>
<evidence type="ECO:0000313" key="1">
    <source>
        <dbReference type="EMBL" id="QDP42218.1"/>
    </source>
</evidence>
<gene>
    <name evidence="1" type="ORF">FN924_15260</name>
</gene>
<dbReference type="InterPro" id="IPR050490">
    <property type="entry name" value="Bact_solute-bd_prot1"/>
</dbReference>
<dbReference type="Gene3D" id="3.40.190.10">
    <property type="entry name" value="Periplasmic binding protein-like II"/>
    <property type="match status" value="2"/>
</dbReference>
<reference evidence="1 2" key="1">
    <citation type="submission" date="2019-07" db="EMBL/GenBank/DDBJ databases">
        <authorList>
            <person name="Li J."/>
        </authorList>
    </citation>
    <scope>NUCLEOTIDE SEQUENCE [LARGE SCALE GENOMIC DNA]</scope>
    <source>
        <strain evidence="1 2">TKL69</strain>
    </source>
</reference>
<keyword evidence="2" id="KW-1185">Reference proteome</keyword>
<dbReference type="PANTHER" id="PTHR43649">
    <property type="entry name" value="ARABINOSE-BINDING PROTEIN-RELATED"/>
    <property type="match status" value="1"/>
</dbReference>
<name>A0A516KLE9_9BACI</name>